<organism evidence="1 2">
    <name type="scientific">Violaceomyces palustris</name>
    <dbReference type="NCBI Taxonomy" id="1673888"/>
    <lineage>
        <taxon>Eukaryota</taxon>
        <taxon>Fungi</taxon>
        <taxon>Dikarya</taxon>
        <taxon>Basidiomycota</taxon>
        <taxon>Ustilaginomycotina</taxon>
        <taxon>Ustilaginomycetes</taxon>
        <taxon>Violaceomycetales</taxon>
        <taxon>Violaceomycetaceae</taxon>
        <taxon>Violaceomyces</taxon>
    </lineage>
</organism>
<accession>A0ACD0NRW0</accession>
<keyword evidence="2" id="KW-1185">Reference proteome</keyword>
<evidence type="ECO:0000313" key="2">
    <source>
        <dbReference type="Proteomes" id="UP000245626"/>
    </source>
</evidence>
<name>A0ACD0NRW0_9BASI</name>
<sequence length="812" mass="84331">MSASENGEANAVQENSLDDVSAASPTEPSVSSSFEYGKGTSSASTSPSSEIPPRSSSKSNLDSEVCPDQLDSLYHDLPEDVTALKAIIGTMRIEISKRDQTISSLEAEMDQVKASHSNILYRSAEWKDELESLRIEVPKLREDLKTEKRAREDEADRVKDLRLRAEESRRAIMRLQGEQQSSRAKAKEDKRRSMGSSSFAGWNPASVAGSEDQETGDLNRSKRASLAFGPNAGSAAAAAGRAASSGHRRTASSSRSVSGNTARSHSGSYAYESGSDSERAPASASGMPPPGGLRGLRLSGAPSSGSIATLLAPTTHNNNEDGASAGDSSRRSSFHSSAGKSPRSAFADLPSFGDLQDNSGPSGRLLVPGSRSSLPSASPALSQGASSTGMASPIIEDGEEVTFAGYADDGPPTATPFTTESTYLPSTGFTAKLRSDLRAKDVEIEKLTREMSDMKVRVEEANEARLASEACLKALREFISSHDNEADKQMASMGLGGPEESADTTVSKLSVGAGLLRGVKLPPLPTDTDADDEPGPGISGKPRDNSSASSPSKGWNIRLPQLMRKGTGPTSDEQSHPATATKAPSPEAGEKITNGSMGPPTTTANGSALGTGLPSFGSLWSRTGTSATTLPSTGQQPTLHHRESTCSQKSESSVGGAPPDTPAGLMSPGGTSTIPFKGFSWFKKGGTPGPGVPSNLDASSIEANLVGRDDAATIEKVMSPPFASLDFDQVAISRSDKVGAGGGLGLAQVNPTGRISPLGAAIGLDVELGGNKVGTDRPKMPAEIQPSYRAQKALEKTTQVGEDGDFVPAAFD</sequence>
<dbReference type="Proteomes" id="UP000245626">
    <property type="component" value="Unassembled WGS sequence"/>
</dbReference>
<evidence type="ECO:0000313" key="1">
    <source>
        <dbReference type="EMBL" id="PWN48578.1"/>
    </source>
</evidence>
<gene>
    <name evidence="1" type="ORF">IE53DRAFT_370490</name>
</gene>
<proteinExistence type="predicted"/>
<reference evidence="1 2" key="1">
    <citation type="journal article" date="2018" name="Mol. Biol. Evol.">
        <title>Broad Genomic Sampling Reveals a Smut Pathogenic Ancestry of the Fungal Clade Ustilaginomycotina.</title>
        <authorList>
            <person name="Kijpornyongpan T."/>
            <person name="Mondo S.J."/>
            <person name="Barry K."/>
            <person name="Sandor L."/>
            <person name="Lee J."/>
            <person name="Lipzen A."/>
            <person name="Pangilinan J."/>
            <person name="LaButti K."/>
            <person name="Hainaut M."/>
            <person name="Henrissat B."/>
            <person name="Grigoriev I.V."/>
            <person name="Spatafora J.W."/>
            <person name="Aime M.C."/>
        </authorList>
    </citation>
    <scope>NUCLEOTIDE SEQUENCE [LARGE SCALE GENOMIC DNA]</scope>
    <source>
        <strain evidence="1 2">SA 807</strain>
    </source>
</reference>
<protein>
    <submittedName>
        <fullName evidence="1">Uncharacterized protein</fullName>
    </submittedName>
</protein>
<dbReference type="EMBL" id="KZ820177">
    <property type="protein sequence ID" value="PWN48578.1"/>
    <property type="molecule type" value="Genomic_DNA"/>
</dbReference>